<proteinExistence type="inferred from homology"/>
<dbReference type="CDD" id="cd05251">
    <property type="entry name" value="NmrA_like_SDR_a"/>
    <property type="match status" value="1"/>
</dbReference>
<evidence type="ECO:0000256" key="2">
    <source>
        <dbReference type="ARBA" id="ARBA00022857"/>
    </source>
</evidence>
<dbReference type="SUPFAM" id="SSF51735">
    <property type="entry name" value="NAD(P)-binding Rossmann-fold domains"/>
    <property type="match status" value="1"/>
</dbReference>
<feature type="domain" description="NmrA-like" evidence="3">
    <location>
        <begin position="3"/>
        <end position="275"/>
    </location>
</feature>
<dbReference type="AlphaFoldDB" id="A0A8J2I1J8"/>
<dbReference type="InterPro" id="IPR051164">
    <property type="entry name" value="NmrA-like_oxidored"/>
</dbReference>
<dbReference type="GO" id="GO:0005634">
    <property type="term" value="C:nucleus"/>
    <property type="evidence" value="ECO:0007669"/>
    <property type="project" value="TreeGrafter"/>
</dbReference>
<organism evidence="4 5">
    <name type="scientific">Alternaria atra</name>
    <dbReference type="NCBI Taxonomy" id="119953"/>
    <lineage>
        <taxon>Eukaryota</taxon>
        <taxon>Fungi</taxon>
        <taxon>Dikarya</taxon>
        <taxon>Ascomycota</taxon>
        <taxon>Pezizomycotina</taxon>
        <taxon>Dothideomycetes</taxon>
        <taxon>Pleosporomycetidae</taxon>
        <taxon>Pleosporales</taxon>
        <taxon>Pleosporineae</taxon>
        <taxon>Pleosporaceae</taxon>
        <taxon>Alternaria</taxon>
        <taxon>Alternaria sect. Ulocladioides</taxon>
    </lineage>
</organism>
<dbReference type="Gene3D" id="3.90.25.10">
    <property type="entry name" value="UDP-galactose 4-epimerase, domain 1"/>
    <property type="match status" value="1"/>
</dbReference>
<dbReference type="EMBL" id="CAJRGZ010000017">
    <property type="protein sequence ID" value="CAG5156768.1"/>
    <property type="molecule type" value="Genomic_DNA"/>
</dbReference>
<name>A0A8J2I1J8_9PLEO</name>
<evidence type="ECO:0000256" key="1">
    <source>
        <dbReference type="ARBA" id="ARBA00006328"/>
    </source>
</evidence>
<evidence type="ECO:0000313" key="4">
    <source>
        <dbReference type="EMBL" id="CAG5156768.1"/>
    </source>
</evidence>
<keyword evidence="2" id="KW-0521">NADP</keyword>
<dbReference type="RefSeq" id="XP_043168111.1">
    <property type="nucleotide sequence ID" value="XM_043312176.1"/>
</dbReference>
<comment type="similarity">
    <text evidence="1">Belongs to the NmrA-type oxidoreductase family.</text>
</comment>
<dbReference type="PANTHER" id="PTHR42748:SF28">
    <property type="entry name" value="NMRA-LIKE DOMAIN-CONTAINING PROTEIN"/>
    <property type="match status" value="1"/>
</dbReference>
<evidence type="ECO:0000313" key="5">
    <source>
        <dbReference type="Proteomes" id="UP000676310"/>
    </source>
</evidence>
<gene>
    <name evidence="4" type="ORF">ALTATR162_LOCUS4562</name>
</gene>
<dbReference type="OrthoDB" id="300709at2759"/>
<dbReference type="GeneID" id="67016243"/>
<dbReference type="Gene3D" id="3.40.50.720">
    <property type="entry name" value="NAD(P)-binding Rossmann-like Domain"/>
    <property type="match status" value="1"/>
</dbReference>
<evidence type="ECO:0000259" key="3">
    <source>
        <dbReference type="Pfam" id="PF05368"/>
    </source>
</evidence>
<keyword evidence="5" id="KW-1185">Reference proteome</keyword>
<comment type="caution">
    <text evidence="4">The sequence shown here is derived from an EMBL/GenBank/DDBJ whole genome shotgun (WGS) entry which is preliminary data.</text>
</comment>
<protein>
    <recommendedName>
        <fullName evidence="3">NmrA-like domain-containing protein</fullName>
    </recommendedName>
</protein>
<reference evidence="4" key="1">
    <citation type="submission" date="2021-05" db="EMBL/GenBank/DDBJ databases">
        <authorList>
            <person name="Stam R."/>
        </authorList>
    </citation>
    <scope>NUCLEOTIDE SEQUENCE</scope>
    <source>
        <strain evidence="4">CS162</strain>
    </source>
</reference>
<sequence length="326" mass="35406">MAKKLIVVTGATGNQGGSIARGLMKSGDWHVRAITRNPNGEKAQKLAAEGMEVVQASYEDEESVRKAFAGAQAIFAVTQWGEAFFRGAGQIGAGEIEERQGIMLARLAAEVPTLEHYIWSTLPAAEEITKGRFPVPHFDYKAKVDNHIRKNMPDLAAKTTFLMFGFYPSNFAFFPMLKPQPVATAPGTYVWMVPSDPATVYPMSGDMAKDPGVWARQILANPKLTHGKYAAVCTEVITLGEALSQWAVVSGKKGVYVEVKPEVIGNLFGLAGQEAVTGVLFGEAVSDWFGHVKEQGLFVTKEELGISMDEVSNFKQSLESVKLFLG</sequence>
<dbReference type="PANTHER" id="PTHR42748">
    <property type="entry name" value="NITROGEN METABOLITE REPRESSION PROTEIN NMRA FAMILY MEMBER"/>
    <property type="match status" value="1"/>
</dbReference>
<dbReference type="Proteomes" id="UP000676310">
    <property type="component" value="Unassembled WGS sequence"/>
</dbReference>
<dbReference type="Pfam" id="PF05368">
    <property type="entry name" value="NmrA"/>
    <property type="match status" value="1"/>
</dbReference>
<dbReference type="InterPro" id="IPR036291">
    <property type="entry name" value="NAD(P)-bd_dom_sf"/>
</dbReference>
<dbReference type="InterPro" id="IPR008030">
    <property type="entry name" value="NmrA-like"/>
</dbReference>
<accession>A0A8J2I1J8</accession>